<dbReference type="RefSeq" id="WP_165182621.1">
    <property type="nucleotide sequence ID" value="NZ_JAAKZI010000023.1"/>
</dbReference>
<evidence type="ECO:0008006" key="3">
    <source>
        <dbReference type="Google" id="ProtNLM"/>
    </source>
</evidence>
<comment type="caution">
    <text evidence="1">The sequence shown here is derived from an EMBL/GenBank/DDBJ whole genome shotgun (WGS) entry which is preliminary data.</text>
</comment>
<keyword evidence="2" id="KW-1185">Reference proteome</keyword>
<evidence type="ECO:0000313" key="2">
    <source>
        <dbReference type="Proteomes" id="UP000479226"/>
    </source>
</evidence>
<protein>
    <recommendedName>
        <fullName evidence="3">WXG100 family type VII secretion target</fullName>
    </recommendedName>
</protein>
<proteinExistence type="predicted"/>
<evidence type="ECO:0000313" key="1">
    <source>
        <dbReference type="EMBL" id="NGN84391.1"/>
    </source>
</evidence>
<dbReference type="Proteomes" id="UP000479226">
    <property type="component" value="Unassembled WGS sequence"/>
</dbReference>
<accession>A0ABX0DCQ9</accession>
<sequence length="106" mass="10666">MNTGQNGPAQCTGPAANWLVGSSLADVQSLAGRLALLAEEVDGASSRLQGAASLEWQSMAAEAFRSECQSKMGELSTVSAQVREASAAVAAYARMLGTMAAAGMGG</sequence>
<dbReference type="EMBL" id="JAAKZI010000023">
    <property type="protein sequence ID" value="NGN84391.1"/>
    <property type="molecule type" value="Genomic_DNA"/>
</dbReference>
<organism evidence="1 2">
    <name type="scientific">Arthrobacter silviterrae</name>
    <dbReference type="NCBI Taxonomy" id="2026658"/>
    <lineage>
        <taxon>Bacteria</taxon>
        <taxon>Bacillati</taxon>
        <taxon>Actinomycetota</taxon>
        <taxon>Actinomycetes</taxon>
        <taxon>Micrococcales</taxon>
        <taxon>Micrococcaceae</taxon>
        <taxon>Arthrobacter</taxon>
    </lineage>
</organism>
<name>A0ABX0DCQ9_9MICC</name>
<reference evidence="1 2" key="1">
    <citation type="submission" date="2020-02" db="EMBL/GenBank/DDBJ databases">
        <title>Genome sequence of the type strain DSM 27180 of Arthrobacter silviterrae.</title>
        <authorList>
            <person name="Gao J."/>
            <person name="Sun J."/>
        </authorList>
    </citation>
    <scope>NUCLEOTIDE SEQUENCE [LARGE SCALE GENOMIC DNA]</scope>
    <source>
        <strain evidence="1 2">DSM 27180</strain>
    </source>
</reference>
<gene>
    <name evidence="1" type="ORF">G6N77_13120</name>
</gene>